<evidence type="ECO:0000313" key="1">
    <source>
        <dbReference type="EMBL" id="MFC3461373.1"/>
    </source>
</evidence>
<protein>
    <submittedName>
        <fullName evidence="1">T6SS effector amidase Tae4 family protein</fullName>
    </submittedName>
</protein>
<sequence length="156" mass="17103">MKPSFQVVHQHYPKVGKREELYPLIGWTDLADNPAFLDTCAIRMSMALLGAGVTLPGARMVANDGTLKGKRIEPGQARLSGILKRIWGNPEVFMDARSAQANIGPRSGVVSFFRIHGAELGGGGHIDLLWPAAGGFYQCARSCYFSAAEIWFWPLR</sequence>
<accession>A0ABV7PTN2</accession>
<dbReference type="EMBL" id="JBHRVV010000001">
    <property type="protein sequence ID" value="MFC3461373.1"/>
    <property type="molecule type" value="Genomic_DNA"/>
</dbReference>
<dbReference type="Pfam" id="PF14113">
    <property type="entry name" value="Tae4"/>
    <property type="match status" value="1"/>
</dbReference>
<dbReference type="RefSeq" id="WP_312548948.1">
    <property type="nucleotide sequence ID" value="NZ_JBHRVV010000001.1"/>
</dbReference>
<dbReference type="Proteomes" id="UP001595665">
    <property type="component" value="Unassembled WGS sequence"/>
</dbReference>
<comment type="caution">
    <text evidence="1">The sequence shown here is derived from an EMBL/GenBank/DDBJ whole genome shotgun (WGS) entry which is preliminary data.</text>
</comment>
<name>A0ABV7PTN2_9BURK</name>
<dbReference type="Gene3D" id="3.90.1720.80">
    <property type="match status" value="1"/>
</dbReference>
<organism evidence="1 2">
    <name type="scientific">Massilia haematophila</name>
    <dbReference type="NCBI Taxonomy" id="457923"/>
    <lineage>
        <taxon>Bacteria</taxon>
        <taxon>Pseudomonadati</taxon>
        <taxon>Pseudomonadota</taxon>
        <taxon>Betaproteobacteria</taxon>
        <taxon>Burkholderiales</taxon>
        <taxon>Oxalobacteraceae</taxon>
        <taxon>Telluria group</taxon>
        <taxon>Massilia</taxon>
    </lineage>
</organism>
<gene>
    <name evidence="1" type="ORF">ACFOPH_24500</name>
</gene>
<proteinExistence type="predicted"/>
<evidence type="ECO:0000313" key="2">
    <source>
        <dbReference type="Proteomes" id="UP001595665"/>
    </source>
</evidence>
<keyword evidence="2" id="KW-1185">Reference proteome</keyword>
<reference evidence="2" key="1">
    <citation type="journal article" date="2019" name="Int. J. Syst. Evol. Microbiol.">
        <title>The Global Catalogue of Microorganisms (GCM) 10K type strain sequencing project: providing services to taxonomists for standard genome sequencing and annotation.</title>
        <authorList>
            <consortium name="The Broad Institute Genomics Platform"/>
            <consortium name="The Broad Institute Genome Sequencing Center for Infectious Disease"/>
            <person name="Wu L."/>
            <person name="Ma J."/>
        </authorList>
    </citation>
    <scope>NUCLEOTIDE SEQUENCE [LARGE SCALE GENOMIC DNA]</scope>
    <source>
        <strain evidence="2">CCM 7480</strain>
    </source>
</reference>
<dbReference type="Gene3D" id="4.10.280.80">
    <property type="match status" value="1"/>
</dbReference>
<dbReference type="InterPro" id="IPR025562">
    <property type="entry name" value="Tae4"/>
</dbReference>